<feature type="region of interest" description="Disordered" evidence="6">
    <location>
        <begin position="1162"/>
        <end position="1272"/>
    </location>
</feature>
<protein>
    <recommendedName>
        <fullName evidence="7">C2H2-type domain-containing protein</fullName>
    </recommendedName>
</protein>
<dbReference type="OrthoDB" id="7742032at2759"/>
<reference evidence="8 9" key="1">
    <citation type="submission" date="2017-06" db="EMBL/GenBank/DDBJ databases">
        <title>Aedes aegypti genome working group (AGWG) sequencing and assembly.</title>
        <authorList>
            <consortium name="Aedes aegypti Genome Working Group (AGWG)"/>
            <person name="Matthews B.J."/>
        </authorList>
    </citation>
    <scope>NUCLEOTIDE SEQUENCE [LARGE SCALE GENOMIC DNA]</scope>
    <source>
        <strain evidence="8 9">LVP_AGWG</strain>
    </source>
</reference>
<evidence type="ECO:0000256" key="3">
    <source>
        <dbReference type="ARBA" id="ARBA00022771"/>
    </source>
</evidence>
<feature type="domain" description="C2H2-type" evidence="7">
    <location>
        <begin position="2864"/>
        <end position="2892"/>
    </location>
</feature>
<dbReference type="EnsemblMetazoa" id="AAEL000172-RB">
    <property type="protein sequence ID" value="AAEL000172-PB"/>
    <property type="gene ID" value="AAEL000172"/>
</dbReference>
<feature type="compositionally biased region" description="Low complexity" evidence="6">
    <location>
        <begin position="283"/>
        <end position="297"/>
    </location>
</feature>
<proteinExistence type="predicted"/>
<dbReference type="Gene3D" id="3.30.160.60">
    <property type="entry name" value="Classic Zinc Finger"/>
    <property type="match status" value="3"/>
</dbReference>
<organism evidence="8 9">
    <name type="scientific">Aedes aegypti</name>
    <name type="common">Yellowfever mosquito</name>
    <name type="synonym">Culex aegypti</name>
    <dbReference type="NCBI Taxonomy" id="7159"/>
    <lineage>
        <taxon>Eukaryota</taxon>
        <taxon>Metazoa</taxon>
        <taxon>Ecdysozoa</taxon>
        <taxon>Arthropoda</taxon>
        <taxon>Hexapoda</taxon>
        <taxon>Insecta</taxon>
        <taxon>Pterygota</taxon>
        <taxon>Neoptera</taxon>
        <taxon>Endopterygota</taxon>
        <taxon>Diptera</taxon>
        <taxon>Nematocera</taxon>
        <taxon>Culicoidea</taxon>
        <taxon>Culicidae</taxon>
        <taxon>Culicinae</taxon>
        <taxon>Aedini</taxon>
        <taxon>Aedes</taxon>
        <taxon>Stegomyia</taxon>
    </lineage>
</organism>
<feature type="compositionally biased region" description="Low complexity" evidence="6">
    <location>
        <begin position="559"/>
        <end position="570"/>
    </location>
</feature>
<feature type="compositionally biased region" description="Low complexity" evidence="6">
    <location>
        <begin position="2124"/>
        <end position="2144"/>
    </location>
</feature>
<dbReference type="PANTHER" id="PTHR24403:SF67">
    <property type="entry name" value="FI01116P-RELATED"/>
    <property type="match status" value="1"/>
</dbReference>
<feature type="compositionally biased region" description="Basic and acidic residues" evidence="6">
    <location>
        <begin position="1162"/>
        <end position="1172"/>
    </location>
</feature>
<evidence type="ECO:0000259" key="7">
    <source>
        <dbReference type="PROSITE" id="PS50157"/>
    </source>
</evidence>
<dbReference type="FunCoup" id="A0A6I8T323">
    <property type="interactions" value="16"/>
</dbReference>
<feature type="region of interest" description="Disordered" evidence="6">
    <location>
        <begin position="163"/>
        <end position="197"/>
    </location>
</feature>
<name>A0A6I8T323_AEDAE</name>
<dbReference type="InParanoid" id="A0A6I8T323"/>
<evidence type="ECO:0000256" key="2">
    <source>
        <dbReference type="ARBA" id="ARBA00022737"/>
    </source>
</evidence>
<feature type="compositionally biased region" description="Low complexity" evidence="6">
    <location>
        <begin position="3011"/>
        <end position="3026"/>
    </location>
</feature>
<evidence type="ECO:0000256" key="1">
    <source>
        <dbReference type="ARBA" id="ARBA00022723"/>
    </source>
</evidence>
<feature type="region of interest" description="Disordered" evidence="6">
    <location>
        <begin position="275"/>
        <end position="360"/>
    </location>
</feature>
<evidence type="ECO:0000256" key="4">
    <source>
        <dbReference type="ARBA" id="ARBA00022833"/>
    </source>
</evidence>
<dbReference type="GO" id="GO:0005634">
    <property type="term" value="C:nucleus"/>
    <property type="evidence" value="ECO:0007669"/>
    <property type="project" value="TreeGrafter"/>
</dbReference>
<sequence length="3098" mass="345178">MTSLIHNSAFDEILSAPLSWSSGSVKQIVVSRSKRRLRPRFGTKQNQTHIDRCELLGQLDVCYEELSVAIMAELGERERINQELREEVHVMLDNARGLILSFKGPEAMRVQLNMQYDKFEAICSDRTRRLKTATLQNLIKFVGNLIVKAGGTVEDKSMAIVERAKQSDPHPQVPESPTQNAPKQQATESSKQDAGASAAQTVSIAAIPTTQAIGVVEQLSAEKTKEKSIVKEISPAKAPAVQSAASPPPKEVVQQGPVKETIANVAKVSVQPPIESPTKDTIVQTVPSVSTSNSTPQKVPVKELISEEAKMRQKPQIPWRTPTRLEPLSQRNEQVVEKPKEKERQQGKKPIEHFVKPIETAKEPERLALKYKTKIKKRPAEDPPNNDIQFKKPTLPSEALFQRRHQLAPPVHHVSNRDPRTYGEYCRMNQQRFENQNHQYFKHRPHAAPPAFEKPAAAAHPFVAPAPVLHSNPLLPRPSQRPAAAPRSFTKPSSTVPSKPQAPPRASVHPTTRPPAPSPPVASANAPKPTAPKVDARKTNPVYSKDEPIPLGKKEAPKKPTLAKPAAAVPEKSQEEPKKDDKPAKVVDKPAQQDKQEDAPKESGLQKNIMDLLKEIGDEEKVKQILDVMNKKSDDEAEDKRNSKKGDEKQKATDKEAEEIKEGSAKKDEPIAKGRKGKKYKRIVSKPEVDSSSEEDTNKKEDGNKKEKSKRRATTGGSREVSALIENVSDWISKGAETTHYTRRRGAIIQPTSLITDSPPAKQTKGRKSNEESRSGMSEEDETVEDEIKKPTEDGDSLLTVTKSPPAPKGRQKNKEGSFVYNDKPSVHYNSSYSSNCALCSFNGSAIVDHYVYEHKQYEVFVSRVSPKMADIIRADLFLTNGSVINEGTEDEKIRFKCYFCLTWQELSRAGWIDHMAAHTGEYRYRCTSCPVMSKTEELESCFYHEKTCLKPNLALYNNIEFQDNHIYGFICNACNYIQVRRVNMERHLKREHPSSDVTCSRFSIVNHKIDAKPIIDEDQIMADLAQAPPTVLIPLHPKTEQLEPCEIVNQPFTEDDEMGEAECLPPPLAPLRRRTDIRLESVHLGPSGIPSDFGHRPFSFKMEQELQGSQISSSYESPMSPEPIFVATSEAEAVVPIIQIQSVQGGFDLNKVLFKHDKDTEYDSDASDKTMDFNMSDGAEGQNGENSSAGGQKSGGTGSQQASGSSGTTSSGGSGGGLGPSGSGSSTGGSAGAGGDDGDDRRNQEFPLPFSIKVEKDEEEEKTNEESTNLENVVIKTEKPDDPPADPPCAEGDFDFVELVLDSTRIEHVAYIEHQSEMLFLCLMPGCQYISKISQDFVTHVSRKHGTTIWDGYCHPCQAQIVIVDNCTINNELQHLLDVHARRKTPTVDVPASTSNVLRIRRIPGDTLSKDSNPPPLAPIMPTGTIIAGASGMPLGTNPIIITSATTISPVSIAGNTIITPTHTIPAQIRPVIQQVTMPSTITPTPQPPALAPVTITTPANVSGNSNIPAMSNLKLNTVRLKPWTNMVTTKNQEHCRSMLEEKSLMCLYKCMSRSCAFTTNNRFFMEQHLQLHENIHSNNTNSRKCWLECAYCDIIATNVNVLLAHIDAEHATCGFQCNLCFYRSRDPTNVVVHQKTYHPMGTVPKRILIMPDHLKSFGDDEWKSMQESLRKNVLPLHCTICKESFFILSAYMTHLMGHEHAMVPCQVCNMTVEKKSMARHLLLHSIGLYECVYCLFGANTKSTMALHVSNAHSSKPLYCCVRYNKKRPDGVDYPPSKIESMELKTMSCTVSPDLFKRCNYTSEQLNYKPICLEVNHTMTYTRNEPPVVTKILSNAIATPAAAQPGSSTAAGPASNIQIQITDEAGRPLIISIPVQNAKPTPAPATVPTPVSGTLTAVTLPPQQVVAQQTIHTGPNPSSAPLPIQMPMISSVQGGVQNFVAQKAAPLPVISSVQGMATMPPLAAIQRNDGLPVISCVQSVAQLPPEGPPATTLVPKPPSLMTITSTSGGTITLPNIPGITITAKTVTPTVLNTTPIITNVQSISATPAKPPPRPQVSTQVTQSPINQLQDMVTSSTVTSTTQSVEQPKTDMYATTVAEADTQSSNGSNGIVAESDEDSRSQSERSISSTPVPSPSAQSSVPSSKDMSLMAKKFASTTQIRIDFLFKGSIDRFDRLEKKVSQMIEPTGFYGTALNICGVEDCQSKFSDPVKLNLHLLKFHNLTNYNCYHCTSRFKTAHELITHVKTHGRHRYLCFLCDKKSHFLKMMILHVQHDHNSTDVILTYLHPKKRDIHNDLVVICPQSVTSGQLQDYVNNVLKEDGVSEKKRFAPDEIDQLPVEEIFAEDMFCSSCDYATKLRKNLKRHLEKAHDAPSRATVQIPPESISIEVSEVPEEPSFIVASREASFAPSIPQPVDPVKLYQCGICKFDCPPVFSDLRTHLYRAHRHDKYYKCAHCSAVLSDGFMCVDKIANHLKLHDDNLYKCNKSGCEYYRAEKHLVLSHIKQSHGNSGSVLILRETRATILSPEWQCDLCETIRPNRTDMVTHMVNDHKLTDKQFKCSYCSYKSSDNDSFKPHFASNHPNSELLIISLFHELPPKVITVSSVTPDREKPSNGEKRYSCGIESCSYVSYHEDGAKRHFLQHHPDQTLVVYDDSGIEKEKRKRFDYFVKYVCNYCQEQCDLIDDIVQHWSKLHKAGGKPLMYKLFKLVRCFYCDKLSTYYDIKMHSESSHPGQIFACIDHQNAFKCGECPYVATSDKTDLLKHFKTYHCASKSEDPCDYMDDEFLHRMLEQNNHLYTCNHCKITYESRYEYENHIDICAFAGEPSSFNSVSKSVRIRYICSCCPDISANEYNIAKHMRTHIAQYNCRYCKREFKHLHQLNDHQILLHNARDSDFLLKDLSQFRSQFLKIKMLFPNGLVLSKVDAHRTVCGSVEDIINYARTVNDEEMSELMYSRAIEMPLVYEDESGETVKTICKDFIESRPTMVLEMEQLSELQLEEIREQVYLLAKAAGGSTSNTSISQSTSGTGRKRGRPRKKITASPTNSDDDDDDDDWKPDRKRPSSKMGVTRPPVKKEKLEPEPEFSESDDELLITFKKESV</sequence>
<feature type="compositionally biased region" description="Basic and acidic residues" evidence="6">
    <location>
        <begin position="534"/>
        <end position="558"/>
    </location>
</feature>
<evidence type="ECO:0000313" key="9">
    <source>
        <dbReference type="Proteomes" id="UP000008820"/>
    </source>
</evidence>
<feature type="domain" description="C2H2-type" evidence="7">
    <location>
        <begin position="2225"/>
        <end position="2252"/>
    </location>
</feature>
<keyword evidence="1" id="KW-0479">Metal-binding</keyword>
<dbReference type="GO" id="GO:0008270">
    <property type="term" value="F:zinc ion binding"/>
    <property type="evidence" value="ECO:0007669"/>
    <property type="project" value="UniProtKB-KW"/>
</dbReference>
<feature type="compositionally biased region" description="Basic residues" evidence="6">
    <location>
        <begin position="673"/>
        <end position="684"/>
    </location>
</feature>
<evidence type="ECO:0000256" key="5">
    <source>
        <dbReference type="PROSITE-ProRule" id="PRU00042"/>
    </source>
</evidence>
<evidence type="ECO:0000256" key="6">
    <source>
        <dbReference type="SAM" id="MobiDB-lite"/>
    </source>
</evidence>
<gene>
    <name evidence="8" type="primary">5570041</name>
</gene>
<dbReference type="PANTHER" id="PTHR24403">
    <property type="entry name" value="ZINC FINGER PROTEIN"/>
    <property type="match status" value="1"/>
</dbReference>
<dbReference type="InterPro" id="IPR050688">
    <property type="entry name" value="Zinc_finger/UBP_domain"/>
</dbReference>
<dbReference type="PROSITE" id="PS00028">
    <property type="entry name" value="ZINC_FINGER_C2H2_1"/>
    <property type="match status" value="2"/>
</dbReference>
<feature type="compositionally biased region" description="Acidic residues" evidence="6">
    <location>
        <begin position="3079"/>
        <end position="3089"/>
    </location>
</feature>
<feature type="compositionally biased region" description="Basic and acidic residues" evidence="6">
    <location>
        <begin position="696"/>
        <end position="706"/>
    </location>
</feature>
<dbReference type="EnsemblMetazoa" id="AAEL000172-RE">
    <property type="protein sequence ID" value="AAEL000172-PE"/>
    <property type="gene ID" value="AAEL000172"/>
</dbReference>
<feature type="compositionally biased region" description="Gly residues" evidence="6">
    <location>
        <begin position="1211"/>
        <end position="1236"/>
    </location>
</feature>
<feature type="compositionally biased region" description="Low complexity" evidence="6">
    <location>
        <begin position="449"/>
        <end position="488"/>
    </location>
</feature>
<keyword evidence="3 5" id="KW-0863">Zinc-finger</keyword>
<feature type="compositionally biased region" description="Basic residues" evidence="6">
    <location>
        <begin position="3027"/>
        <end position="3037"/>
    </location>
</feature>
<feature type="compositionally biased region" description="Basic and acidic residues" evidence="6">
    <location>
        <begin position="572"/>
        <end position="601"/>
    </location>
</feature>
<dbReference type="InterPro" id="IPR013087">
    <property type="entry name" value="Znf_C2H2_type"/>
</dbReference>
<reference evidence="8" key="2">
    <citation type="submission" date="2020-05" db="UniProtKB">
        <authorList>
            <consortium name="EnsemblMetazoa"/>
        </authorList>
    </citation>
    <scope>IDENTIFICATION</scope>
    <source>
        <strain evidence="8">LVP_AGWG</strain>
    </source>
</reference>
<dbReference type="PROSITE" id="PS50157">
    <property type="entry name" value="ZINC_FINGER_C2H2_2"/>
    <property type="match status" value="2"/>
</dbReference>
<feature type="region of interest" description="Disordered" evidence="6">
    <location>
        <begin position="2099"/>
        <end position="2144"/>
    </location>
</feature>
<keyword evidence="4" id="KW-0862">Zinc</keyword>
<feature type="compositionally biased region" description="Basic and acidic residues" evidence="6">
    <location>
        <begin position="612"/>
        <end position="672"/>
    </location>
</feature>
<dbReference type="SMART" id="SM00355">
    <property type="entry name" value="ZnF_C2H2"/>
    <property type="match status" value="24"/>
</dbReference>
<dbReference type="GO" id="GO:0045944">
    <property type="term" value="P:positive regulation of transcription by RNA polymerase II"/>
    <property type="evidence" value="ECO:0007669"/>
    <property type="project" value="TreeGrafter"/>
</dbReference>
<feature type="compositionally biased region" description="Polar residues" evidence="6">
    <location>
        <begin position="175"/>
        <end position="189"/>
    </location>
</feature>
<feature type="compositionally biased region" description="Basic and acidic residues" evidence="6">
    <location>
        <begin position="334"/>
        <end position="360"/>
    </location>
</feature>
<feature type="compositionally biased region" description="Basic and acidic residues" evidence="6">
    <location>
        <begin position="300"/>
        <end position="311"/>
    </location>
</feature>
<keyword evidence="2" id="KW-0677">Repeat</keyword>
<evidence type="ECO:0000313" key="8">
    <source>
        <dbReference type="EnsemblMetazoa" id="AAEL000172-PB"/>
    </source>
</evidence>
<feature type="region of interest" description="Disordered" evidence="6">
    <location>
        <begin position="3010"/>
        <end position="3098"/>
    </location>
</feature>
<dbReference type="Proteomes" id="UP000008820">
    <property type="component" value="Chromosome 3"/>
</dbReference>
<feature type="compositionally biased region" description="Acidic residues" evidence="6">
    <location>
        <begin position="3044"/>
        <end position="3053"/>
    </location>
</feature>
<accession>A0A6I8T323</accession>
<feature type="region of interest" description="Disordered" evidence="6">
    <location>
        <begin position="2043"/>
        <end position="2063"/>
    </location>
</feature>
<keyword evidence="9" id="KW-1185">Reference proteome</keyword>
<feature type="compositionally biased region" description="Low complexity" evidence="6">
    <location>
        <begin position="1200"/>
        <end position="1210"/>
    </location>
</feature>
<feature type="region of interest" description="Disordered" evidence="6">
    <location>
        <begin position="435"/>
        <end position="820"/>
    </location>
</feature>